<evidence type="ECO:0000256" key="5">
    <source>
        <dbReference type="ARBA" id="ARBA00023274"/>
    </source>
</evidence>
<feature type="region of interest" description="Disordered" evidence="8">
    <location>
        <begin position="430"/>
        <end position="549"/>
    </location>
</feature>
<feature type="compositionally biased region" description="Basic and acidic residues" evidence="8">
    <location>
        <begin position="436"/>
        <end position="446"/>
    </location>
</feature>
<keyword evidence="5 7" id="KW-0687">Ribonucleoprotein</keyword>
<evidence type="ECO:0000256" key="6">
    <source>
        <dbReference type="ARBA" id="ARBA00029455"/>
    </source>
</evidence>
<dbReference type="PANTHER" id="PTHR17039:SF0">
    <property type="entry name" value="U3 SMALL NUCLEOLAR RIBONUCLEOPROTEIN PROTEIN MPP10"/>
    <property type="match status" value="1"/>
</dbReference>
<feature type="compositionally biased region" description="Basic residues" evidence="8">
    <location>
        <begin position="469"/>
        <end position="478"/>
    </location>
</feature>
<keyword evidence="3 7" id="KW-0698">rRNA processing</keyword>
<evidence type="ECO:0000256" key="7">
    <source>
        <dbReference type="PIRNR" id="PIRNR017300"/>
    </source>
</evidence>
<evidence type="ECO:0000313" key="10">
    <source>
        <dbReference type="Proteomes" id="UP000700596"/>
    </source>
</evidence>
<organism evidence="9 10">
    <name type="scientific">Dendryphion nanum</name>
    <dbReference type="NCBI Taxonomy" id="256645"/>
    <lineage>
        <taxon>Eukaryota</taxon>
        <taxon>Fungi</taxon>
        <taxon>Dikarya</taxon>
        <taxon>Ascomycota</taxon>
        <taxon>Pezizomycotina</taxon>
        <taxon>Dothideomycetes</taxon>
        <taxon>Pleosporomycetidae</taxon>
        <taxon>Pleosporales</taxon>
        <taxon>Torulaceae</taxon>
        <taxon>Dendryphion</taxon>
    </lineage>
</organism>
<proteinExistence type="inferred from homology"/>
<dbReference type="Pfam" id="PF04006">
    <property type="entry name" value="Mpp10"/>
    <property type="match status" value="1"/>
</dbReference>
<feature type="compositionally biased region" description="Basic residues" evidence="8">
    <location>
        <begin position="151"/>
        <end position="166"/>
    </location>
</feature>
<sequence>MEIDDEEGIFSDAASDDEPAETYQPDPNGLNDGFFSIDDFNRQSEFFEQQDERGEPPASDDDEVDWDGDPFAKAAGNASNDDDAFSENESDEEGGPTFGNMDLNAPEGASDDEDDEDDLLEDGDLDGRGDTGNANNIMYADFFLPPPTKAGKNKNKNKNKKGRPHPHNFPSKADATDNDQGEEEEDDLKRTISAVQRDLFEDEDDLDAPSDAESLSDLDPSDPKSRRSTHERRQHKLAEQIRRLESENVAKRAWQLSGEVSSRARPMNSLLEEDLGFEHLGKPVPIITAEVSESIEALIKRRILASEFDEIHRRRPDDLATGPKTRRGQMDIVDDTKSSKPLGDLYEEEFRRQNDPSFVDARDEKLKKEHELIESLWKNVSAKLDSLSSWHYKPKPAAANLEIRVDAPVITMEDARPTAGSDVASASALAPQEVYKPGDEKTKGEVVTKGGAPIAREEMTREQKESARRRAKSRAKKRGLNEPAAQTAHKTDKKGDMKGRKEKEKEKKDLIGTLKKGGVQVIGKKGQVTDVEGKEVRERVRGGGGSLKL</sequence>
<accession>A0A9P9DUE1</accession>
<feature type="compositionally biased region" description="Acidic residues" evidence="8">
    <location>
        <begin position="176"/>
        <end position="186"/>
    </location>
</feature>
<dbReference type="GO" id="GO:0034457">
    <property type="term" value="C:Mpp10 complex"/>
    <property type="evidence" value="ECO:0007669"/>
    <property type="project" value="UniProtKB-UniRule"/>
</dbReference>
<feature type="compositionally biased region" description="Acidic residues" evidence="8">
    <location>
        <begin position="58"/>
        <end position="68"/>
    </location>
</feature>
<feature type="compositionally biased region" description="Acidic residues" evidence="8">
    <location>
        <begin position="109"/>
        <end position="124"/>
    </location>
</feature>
<name>A0A9P9DUE1_9PLEO</name>
<dbReference type="PANTHER" id="PTHR17039">
    <property type="entry name" value="U3 SMALL NUCLEOLAR RIBONUCLEOPROTEIN PROTEIN MPP10"/>
    <property type="match status" value="1"/>
</dbReference>
<feature type="compositionally biased region" description="Basic residues" evidence="8">
    <location>
        <begin position="226"/>
        <end position="235"/>
    </location>
</feature>
<feature type="compositionally biased region" description="Basic and acidic residues" evidence="8">
    <location>
        <begin position="531"/>
        <end position="541"/>
    </location>
</feature>
<feature type="compositionally biased region" description="Acidic residues" evidence="8">
    <location>
        <begin position="1"/>
        <end position="20"/>
    </location>
</feature>
<feature type="region of interest" description="Disordered" evidence="8">
    <location>
        <begin position="315"/>
        <end position="338"/>
    </location>
</feature>
<evidence type="ECO:0000256" key="3">
    <source>
        <dbReference type="ARBA" id="ARBA00022552"/>
    </source>
</evidence>
<dbReference type="AlphaFoldDB" id="A0A9P9DUE1"/>
<dbReference type="EMBL" id="JAGMWT010000007">
    <property type="protein sequence ID" value="KAH7125202.1"/>
    <property type="molecule type" value="Genomic_DNA"/>
</dbReference>
<feature type="region of interest" description="Disordered" evidence="8">
    <location>
        <begin position="1"/>
        <end position="244"/>
    </location>
</feature>
<comment type="similarity">
    <text evidence="6 7">Belongs to the MPP10 family.</text>
</comment>
<dbReference type="PIRSF" id="PIRSF017300">
    <property type="entry name" value="snoRNP_Mpp10"/>
    <property type="match status" value="1"/>
</dbReference>
<evidence type="ECO:0000256" key="2">
    <source>
        <dbReference type="ARBA" id="ARBA00022517"/>
    </source>
</evidence>
<comment type="caution">
    <text evidence="9">The sequence shown here is derived from an EMBL/GenBank/DDBJ whole genome shotgun (WGS) entry which is preliminary data.</text>
</comment>
<comment type="function">
    <text evidence="7">Involved in nucleolar processing of pre-18S ribosomal RNA.</text>
</comment>
<dbReference type="GO" id="GO:0005732">
    <property type="term" value="C:sno(s)RNA-containing ribonucleoprotein complex"/>
    <property type="evidence" value="ECO:0007669"/>
    <property type="project" value="UniProtKB-UniRule"/>
</dbReference>
<keyword evidence="2 7" id="KW-0690">Ribosome biogenesis</keyword>
<feature type="compositionally biased region" description="Acidic residues" evidence="8">
    <location>
        <begin position="200"/>
        <end position="220"/>
    </location>
</feature>
<reference evidence="9" key="1">
    <citation type="journal article" date="2021" name="Nat. Commun.">
        <title>Genetic determinants of endophytism in the Arabidopsis root mycobiome.</title>
        <authorList>
            <person name="Mesny F."/>
            <person name="Miyauchi S."/>
            <person name="Thiergart T."/>
            <person name="Pickel B."/>
            <person name="Atanasova L."/>
            <person name="Karlsson M."/>
            <person name="Huettel B."/>
            <person name="Barry K.W."/>
            <person name="Haridas S."/>
            <person name="Chen C."/>
            <person name="Bauer D."/>
            <person name="Andreopoulos W."/>
            <person name="Pangilinan J."/>
            <person name="LaButti K."/>
            <person name="Riley R."/>
            <person name="Lipzen A."/>
            <person name="Clum A."/>
            <person name="Drula E."/>
            <person name="Henrissat B."/>
            <person name="Kohler A."/>
            <person name="Grigoriev I.V."/>
            <person name="Martin F.M."/>
            <person name="Hacquard S."/>
        </authorList>
    </citation>
    <scope>NUCLEOTIDE SEQUENCE</scope>
    <source>
        <strain evidence="9">MPI-CAGE-CH-0243</strain>
    </source>
</reference>
<feature type="compositionally biased region" description="Low complexity" evidence="8">
    <location>
        <begin position="516"/>
        <end position="528"/>
    </location>
</feature>
<protein>
    <recommendedName>
        <fullName evidence="7">U3 small nucleolar ribonucleoprotein protein MPP10</fullName>
    </recommendedName>
</protein>
<dbReference type="OrthoDB" id="445326at2759"/>
<keyword evidence="10" id="KW-1185">Reference proteome</keyword>
<dbReference type="GO" id="GO:0032040">
    <property type="term" value="C:small-subunit processome"/>
    <property type="evidence" value="ECO:0007669"/>
    <property type="project" value="TreeGrafter"/>
</dbReference>
<dbReference type="InterPro" id="IPR012173">
    <property type="entry name" value="Mpp10"/>
</dbReference>
<keyword evidence="4 7" id="KW-0539">Nucleus</keyword>
<feature type="compositionally biased region" description="Basic and acidic residues" evidence="8">
    <location>
        <begin position="455"/>
        <end position="468"/>
    </location>
</feature>
<comment type="subcellular location">
    <subcellularLocation>
        <location evidence="1 7">Nucleus</location>
        <location evidence="1 7">Nucleolus</location>
    </subcellularLocation>
</comment>
<gene>
    <name evidence="9" type="ORF">B0J11DRAFT_527748</name>
</gene>
<evidence type="ECO:0000256" key="1">
    <source>
        <dbReference type="ARBA" id="ARBA00004604"/>
    </source>
</evidence>
<evidence type="ECO:0000256" key="4">
    <source>
        <dbReference type="ARBA" id="ARBA00023242"/>
    </source>
</evidence>
<feature type="compositionally biased region" description="Basic and acidic residues" evidence="8">
    <location>
        <begin position="489"/>
        <end position="510"/>
    </location>
</feature>
<dbReference type="Proteomes" id="UP000700596">
    <property type="component" value="Unassembled WGS sequence"/>
</dbReference>
<dbReference type="GO" id="GO:0006364">
    <property type="term" value="P:rRNA processing"/>
    <property type="evidence" value="ECO:0007669"/>
    <property type="project" value="UniProtKB-KW"/>
</dbReference>
<evidence type="ECO:0000313" key="9">
    <source>
        <dbReference type="EMBL" id="KAH7125202.1"/>
    </source>
</evidence>
<feature type="compositionally biased region" description="Acidic residues" evidence="8">
    <location>
        <begin position="80"/>
        <end position="94"/>
    </location>
</feature>
<evidence type="ECO:0000256" key="8">
    <source>
        <dbReference type="SAM" id="MobiDB-lite"/>
    </source>
</evidence>